<dbReference type="EMBL" id="CP017269">
    <property type="protein sequence ID" value="AOT72790.1"/>
    <property type="molecule type" value="Genomic_DNA"/>
</dbReference>
<evidence type="ECO:0000259" key="1">
    <source>
        <dbReference type="Pfam" id="PF14130"/>
    </source>
</evidence>
<protein>
    <recommendedName>
        <fullName evidence="1">CD-NTase associated protein 4-like DNA endonuclease domain-containing protein</fullName>
    </recommendedName>
</protein>
<sequence>MSLKDALVANKPREISGSSSANRFQFQKDWAICKLLEMQMNDEEYVLIMDFHEDILIIDSDIAPQIAKFFQLKTKSNGNWTLNSLITSTKGKNSHLGKLYHNKMIFPVNNIELNFVSNAHYKLKLKNENSEDACLRYRDICLNQLDYEPLKKITKKIKDEFILKDEPQFKDITYMRVTELDIHSREPYTKGKVAEFFDAIDKGTKVNPAAVYRMLSNEIAKRNDYEWKIQSFGDIITYKGISKSTFTGFLNDLIRHSQVYCDWQNIEPNLLANGSGLREIKAIKDKWKTYEIERLSIKSNPTLNGIRERIIDILETIEDDSNYKILMESTFTEYSKRYEIFPVLYDEYYIKAIILMEFCL</sequence>
<evidence type="ECO:0000313" key="3">
    <source>
        <dbReference type="Proteomes" id="UP000095743"/>
    </source>
</evidence>
<evidence type="ECO:0000313" key="2">
    <source>
        <dbReference type="EMBL" id="AOT72790.1"/>
    </source>
</evidence>
<dbReference type="AlphaFoldDB" id="A0A1D8GPB3"/>
<keyword evidence="3" id="KW-1185">Reference proteome</keyword>
<organism evidence="2 3">
    <name type="scientific">Geosporobacter ferrireducens</name>
    <dbReference type="NCBI Taxonomy" id="1424294"/>
    <lineage>
        <taxon>Bacteria</taxon>
        <taxon>Bacillati</taxon>
        <taxon>Bacillota</taxon>
        <taxon>Clostridia</taxon>
        <taxon>Peptostreptococcales</taxon>
        <taxon>Thermotaleaceae</taxon>
        <taxon>Geosporobacter</taxon>
    </lineage>
</organism>
<feature type="domain" description="CD-NTase associated protein 4-like DNA endonuclease" evidence="1">
    <location>
        <begin position="16"/>
        <end position="221"/>
    </location>
</feature>
<accession>A0A1D8GPB3</accession>
<dbReference type="Proteomes" id="UP000095743">
    <property type="component" value="Chromosome"/>
</dbReference>
<gene>
    <name evidence="2" type="ORF">Gferi_26475</name>
</gene>
<name>A0A1D8GPB3_9FIRM</name>
<dbReference type="InterPro" id="IPR025382">
    <property type="entry name" value="Cap4-like_endonuclease_dom"/>
</dbReference>
<dbReference type="Pfam" id="PF14130">
    <property type="entry name" value="Cap4_nuclease"/>
    <property type="match status" value="1"/>
</dbReference>
<reference evidence="2 3" key="1">
    <citation type="submission" date="2016-09" db="EMBL/GenBank/DDBJ databases">
        <title>Genomic analysis reveals versatility of anaerobic energy metabolism of Geosporobacter ferrireducens IRF9 of phylum Firmicutes.</title>
        <authorList>
            <person name="Kim S.-J."/>
        </authorList>
    </citation>
    <scope>NUCLEOTIDE SEQUENCE [LARGE SCALE GENOMIC DNA]</scope>
    <source>
        <strain evidence="2 3">IRF9</strain>
    </source>
</reference>
<dbReference type="RefSeq" id="WP_069981099.1">
    <property type="nucleotide sequence ID" value="NZ_CP017269.1"/>
</dbReference>
<dbReference type="GO" id="GO:0004518">
    <property type="term" value="F:nuclease activity"/>
    <property type="evidence" value="ECO:0007669"/>
    <property type="project" value="InterPro"/>
</dbReference>
<dbReference type="KEGG" id="gfe:Gferi_26475"/>
<proteinExistence type="predicted"/>